<dbReference type="GO" id="GO:0006310">
    <property type="term" value="P:DNA recombination"/>
    <property type="evidence" value="ECO:0007669"/>
    <property type="project" value="UniProtKB-KW"/>
</dbReference>
<dbReference type="RefSeq" id="WP_153831566.1">
    <property type="nucleotide sequence ID" value="NZ_WJQT01000002.1"/>
</dbReference>
<dbReference type="GO" id="GO:0003677">
    <property type="term" value="F:DNA binding"/>
    <property type="evidence" value="ECO:0007669"/>
    <property type="project" value="UniProtKB-KW"/>
</dbReference>
<protein>
    <submittedName>
        <fullName evidence="4">Tyrosine-type recombinase/integrase</fullName>
    </submittedName>
</protein>
<reference evidence="4 5" key="1">
    <citation type="submission" date="2019-11" db="EMBL/GenBank/DDBJ databases">
        <title>Characterisation of Fundicoccus ignavus gen. nov. sp. nov., a novel genus of the family Aerococcaceae from bulk tank milk.</title>
        <authorList>
            <person name="Siebert A."/>
            <person name="Huptas C."/>
            <person name="Wenning M."/>
            <person name="Scherer S."/>
            <person name="Doll E.V."/>
        </authorList>
    </citation>
    <scope>NUCLEOTIDE SEQUENCE [LARGE SCALE GENOMIC DNA]</scope>
    <source>
        <strain evidence="4 5">DSM 109652</strain>
    </source>
</reference>
<accession>A0A844BWM9</accession>
<dbReference type="PROSITE" id="PS51898">
    <property type="entry name" value="TYR_RECOMBINASE"/>
    <property type="match status" value="1"/>
</dbReference>
<dbReference type="SUPFAM" id="SSF56349">
    <property type="entry name" value="DNA breaking-rejoining enzymes"/>
    <property type="match status" value="1"/>
</dbReference>
<organism evidence="4 5">
    <name type="scientific">Fundicoccus ignavus</name>
    <dbReference type="NCBI Taxonomy" id="2664442"/>
    <lineage>
        <taxon>Bacteria</taxon>
        <taxon>Bacillati</taxon>
        <taxon>Bacillota</taxon>
        <taxon>Bacilli</taxon>
        <taxon>Lactobacillales</taxon>
        <taxon>Aerococcaceae</taxon>
        <taxon>Fundicoccus</taxon>
    </lineage>
</organism>
<proteinExistence type="predicted"/>
<dbReference type="EMBL" id="WJQT01000002">
    <property type="protein sequence ID" value="MRJ46464.1"/>
    <property type="molecule type" value="Genomic_DNA"/>
</dbReference>
<keyword evidence="2" id="KW-0233">DNA recombination</keyword>
<dbReference type="Gene3D" id="1.10.150.130">
    <property type="match status" value="1"/>
</dbReference>
<name>A0A844BWM9_9LACT</name>
<comment type="caution">
    <text evidence="4">The sequence shown here is derived from an EMBL/GenBank/DDBJ whole genome shotgun (WGS) entry which is preliminary data.</text>
</comment>
<keyword evidence="1" id="KW-0238">DNA-binding</keyword>
<evidence type="ECO:0000256" key="2">
    <source>
        <dbReference type="ARBA" id="ARBA00023172"/>
    </source>
</evidence>
<dbReference type="GO" id="GO:0015074">
    <property type="term" value="P:DNA integration"/>
    <property type="evidence" value="ECO:0007669"/>
    <property type="project" value="InterPro"/>
</dbReference>
<dbReference type="Pfam" id="PF00589">
    <property type="entry name" value="Phage_integrase"/>
    <property type="match status" value="1"/>
</dbReference>
<dbReference type="InterPro" id="IPR002104">
    <property type="entry name" value="Integrase_catalytic"/>
</dbReference>
<dbReference type="Proteomes" id="UP000440066">
    <property type="component" value="Unassembled WGS sequence"/>
</dbReference>
<gene>
    <name evidence="4" type="ORF">GF867_02635</name>
</gene>
<sequence>MAYNAYYKFKQVRWANATAISAQSTYRNHIEPYDFRKYLLTAIDLKDVQTLVDIAQFEKNLSQRTALGIKNLIVSVMFFAKKEYKFITPIDFRLLEFKDKAPKSFDGYIDSEVIKDEIVKMRKLLNEVEADLMEFQIHTGMRFGEATAITEKDWLVKENKISINKSIDSSDKRKVKSTKNTSSHRIIDSSDRLNEILSRRINLNRVLFVDESNFVFVTRNNVPIAHSNLNKKLKKVNPNYSSHVMRHTHTSVYSLNRNFL</sequence>
<evidence type="ECO:0000313" key="5">
    <source>
        <dbReference type="Proteomes" id="UP000440066"/>
    </source>
</evidence>
<dbReference type="AlphaFoldDB" id="A0A844BWM9"/>
<feature type="domain" description="Tyr recombinase" evidence="3">
    <location>
        <begin position="100"/>
        <end position="260"/>
    </location>
</feature>
<dbReference type="Gene3D" id="1.10.443.10">
    <property type="entry name" value="Intergrase catalytic core"/>
    <property type="match status" value="1"/>
</dbReference>
<dbReference type="InterPro" id="IPR010998">
    <property type="entry name" value="Integrase_recombinase_N"/>
</dbReference>
<evidence type="ECO:0000259" key="3">
    <source>
        <dbReference type="PROSITE" id="PS51898"/>
    </source>
</evidence>
<evidence type="ECO:0000313" key="4">
    <source>
        <dbReference type="EMBL" id="MRJ46464.1"/>
    </source>
</evidence>
<evidence type="ECO:0000256" key="1">
    <source>
        <dbReference type="ARBA" id="ARBA00023125"/>
    </source>
</evidence>
<dbReference type="InterPro" id="IPR013762">
    <property type="entry name" value="Integrase-like_cat_sf"/>
</dbReference>
<dbReference type="InterPro" id="IPR011010">
    <property type="entry name" value="DNA_brk_join_enz"/>
</dbReference>